<dbReference type="InterPro" id="IPR045584">
    <property type="entry name" value="Pilin-like"/>
</dbReference>
<reference evidence="1" key="1">
    <citation type="submission" date="2021-10" db="EMBL/GenBank/DDBJ databases">
        <authorList>
            <person name="Lyu M."/>
            <person name="Wang X."/>
            <person name="Meng X."/>
            <person name="Xu K."/>
        </authorList>
    </citation>
    <scope>NUCLEOTIDE SEQUENCE</scope>
    <source>
        <strain evidence="1">A6</strain>
    </source>
</reference>
<dbReference type="Proteomes" id="UP001165293">
    <property type="component" value="Unassembled WGS sequence"/>
</dbReference>
<dbReference type="EMBL" id="JAJGAK010000001">
    <property type="protein sequence ID" value="MCC8362417.1"/>
    <property type="molecule type" value="Genomic_DNA"/>
</dbReference>
<dbReference type="SUPFAM" id="SSF54523">
    <property type="entry name" value="Pili subunits"/>
    <property type="match status" value="1"/>
</dbReference>
<comment type="caution">
    <text evidence="1">The sequence shown here is derived from an EMBL/GenBank/DDBJ whole genome shotgun (WGS) entry which is preliminary data.</text>
</comment>
<dbReference type="Pfam" id="PF07963">
    <property type="entry name" value="N_methyl"/>
    <property type="match status" value="1"/>
</dbReference>
<proteinExistence type="predicted"/>
<gene>
    <name evidence="1" type="ORF">LK996_04940</name>
</gene>
<evidence type="ECO:0000313" key="2">
    <source>
        <dbReference type="Proteomes" id="UP001165293"/>
    </source>
</evidence>
<accession>A0ABS8JFT6</accession>
<organism evidence="1 2">
    <name type="scientific">Noviluteimonas lactosilytica</name>
    <dbReference type="NCBI Taxonomy" id="2888523"/>
    <lineage>
        <taxon>Bacteria</taxon>
        <taxon>Pseudomonadati</taxon>
        <taxon>Pseudomonadota</taxon>
        <taxon>Gammaproteobacteria</taxon>
        <taxon>Lysobacterales</taxon>
        <taxon>Lysobacteraceae</taxon>
        <taxon>Noviluteimonas</taxon>
    </lineage>
</organism>
<dbReference type="RefSeq" id="WP_230526020.1">
    <property type="nucleotide sequence ID" value="NZ_JAJGAK010000001.1"/>
</dbReference>
<keyword evidence="2" id="KW-1185">Reference proteome</keyword>
<protein>
    <submittedName>
        <fullName evidence="1">Prepilin-type N-terminal cleavage/methylation domain-containing protein</fullName>
    </submittedName>
</protein>
<dbReference type="NCBIfam" id="TIGR02532">
    <property type="entry name" value="IV_pilin_GFxxxE"/>
    <property type="match status" value="1"/>
</dbReference>
<name>A0ABS8JFT6_9GAMM</name>
<sequence>MRTRASCSRGFTLMELMITVAVLAVLAALAAPSLSDFFDRNRVRAAADDVVSLISNARAEAVRNDLDVNIAMRGSGTAWCVGANAAIPPVGGVPAAGATECNCANAGVCLVSGGRQVVASADYTDVSIGALPAAFDFNSTLGAIVPLGDRTVTLTSPTGKYDVEIRVNALGQAFACTPATKPVLSGMLVCE</sequence>
<dbReference type="InterPro" id="IPR012902">
    <property type="entry name" value="N_methyl_site"/>
</dbReference>
<dbReference type="Gene3D" id="3.30.700.10">
    <property type="entry name" value="Glycoprotein, Type 4 Pilin"/>
    <property type="match status" value="1"/>
</dbReference>
<evidence type="ECO:0000313" key="1">
    <source>
        <dbReference type="EMBL" id="MCC8362417.1"/>
    </source>
</evidence>